<sequence>MTTKLSYIYTILSLFLFIQCKQEKAKENIQSQNTSTIKYAKGFDIIEENGNKYLLIKKVFQNEISSFKYLLSEKNDFKNNEIKVPVNRLVVTSTTHIPMIELLGAEDRIIGFPNTKYISSEKTRKRIEDGLVTELGSEQSMNTEILIDLVPDLVVGFSLHPNNKLYNNIKKLGFPVVFNGEWLEETPLGRAEWIKFFGVLLGKEKEAQTVFETIEKDYLAVKKITQSIDKSPKIMSGSFFKDIWYAPAGESFKAKFLADANLDYLWKETSGTGSLQLSFESVLEKTQEAEYWIGCGIHETKSQLLSTNKNFNEFTPLKTNKTYTIGAVKGKSGGIKYFEFAPIRPDLILKDLIKITNPELLPDYELSFYRLIE</sequence>
<evidence type="ECO:0000313" key="2">
    <source>
        <dbReference type="EMBL" id="SNR16207.1"/>
    </source>
</evidence>
<dbReference type="PANTHER" id="PTHR30535">
    <property type="entry name" value="VITAMIN B12-BINDING PROTEIN"/>
    <property type="match status" value="1"/>
</dbReference>
<dbReference type="Gene3D" id="3.40.50.1980">
    <property type="entry name" value="Nitrogenase molybdenum iron protein domain"/>
    <property type="match status" value="2"/>
</dbReference>
<organism evidence="2 3">
    <name type="scientific">Tenacibaculum jejuense</name>
    <dbReference type="NCBI Taxonomy" id="584609"/>
    <lineage>
        <taxon>Bacteria</taxon>
        <taxon>Pseudomonadati</taxon>
        <taxon>Bacteroidota</taxon>
        <taxon>Flavobacteriia</taxon>
        <taxon>Flavobacteriales</taxon>
        <taxon>Flavobacteriaceae</taxon>
        <taxon>Tenacibaculum</taxon>
    </lineage>
</organism>
<protein>
    <submittedName>
        <fullName evidence="2">Periplasmic-binding protein of ABC transporter</fullName>
    </submittedName>
</protein>
<keyword evidence="3" id="KW-1185">Reference proteome</keyword>
<evidence type="ECO:0000259" key="1">
    <source>
        <dbReference type="PROSITE" id="PS50983"/>
    </source>
</evidence>
<dbReference type="EMBL" id="LT899436">
    <property type="protein sequence ID" value="SNR16207.1"/>
    <property type="molecule type" value="Genomic_DNA"/>
</dbReference>
<dbReference type="AlphaFoldDB" id="A0A238UAI5"/>
<dbReference type="InterPro" id="IPR002491">
    <property type="entry name" value="ABC_transptr_periplasmic_BD"/>
</dbReference>
<dbReference type="GO" id="GO:0071281">
    <property type="term" value="P:cellular response to iron ion"/>
    <property type="evidence" value="ECO:0007669"/>
    <property type="project" value="TreeGrafter"/>
</dbReference>
<accession>A0A238UAI5</accession>
<dbReference type="InterPro" id="IPR050902">
    <property type="entry name" value="ABC_Transporter_SBP"/>
</dbReference>
<proteinExistence type="predicted"/>
<dbReference type="Pfam" id="PF01497">
    <property type="entry name" value="Peripla_BP_2"/>
    <property type="match status" value="1"/>
</dbReference>
<dbReference type="PROSITE" id="PS50983">
    <property type="entry name" value="FE_B12_PBP"/>
    <property type="match status" value="1"/>
</dbReference>
<dbReference type="Proteomes" id="UP000215214">
    <property type="component" value="Chromosome TJEJU"/>
</dbReference>
<dbReference type="RefSeq" id="WP_095072581.1">
    <property type="nucleotide sequence ID" value="NZ_LT899436.1"/>
</dbReference>
<dbReference type="SUPFAM" id="SSF53807">
    <property type="entry name" value="Helical backbone' metal receptor"/>
    <property type="match status" value="1"/>
</dbReference>
<dbReference type="OrthoDB" id="9812528at2"/>
<name>A0A238UAI5_9FLAO</name>
<feature type="domain" description="Fe/B12 periplasmic-binding" evidence="1">
    <location>
        <begin position="88"/>
        <end position="360"/>
    </location>
</feature>
<dbReference type="KEGG" id="tje:TJEJU_2523"/>
<evidence type="ECO:0000313" key="3">
    <source>
        <dbReference type="Proteomes" id="UP000215214"/>
    </source>
</evidence>
<gene>
    <name evidence="2" type="ORF">TJEJU_2523</name>
</gene>
<dbReference type="PANTHER" id="PTHR30535:SF34">
    <property type="entry name" value="MOLYBDATE-BINDING PROTEIN MOLA"/>
    <property type="match status" value="1"/>
</dbReference>
<reference evidence="2 3" key="1">
    <citation type="submission" date="2017-07" db="EMBL/GenBank/DDBJ databases">
        <authorList>
            <person name="Sun Z.S."/>
            <person name="Albrecht U."/>
            <person name="Echele G."/>
            <person name="Lee C.C."/>
        </authorList>
    </citation>
    <scope>NUCLEOTIDE SEQUENCE [LARGE SCALE GENOMIC DNA]</scope>
    <source>
        <strain evidence="3">type strain: KCTC 22618</strain>
    </source>
</reference>